<proteinExistence type="predicted"/>
<dbReference type="InterPro" id="IPR055445">
    <property type="entry name" value="ARM_ARMC5"/>
</dbReference>
<protein>
    <recommendedName>
        <fullName evidence="1">ARMC5-like ARM-repeats domain-containing protein</fullName>
    </recommendedName>
</protein>
<accession>A0ABQ9F5X5</accession>
<dbReference type="EMBL" id="JARBDR010000440">
    <property type="protein sequence ID" value="KAJ8312768.1"/>
    <property type="molecule type" value="Genomic_DNA"/>
</dbReference>
<evidence type="ECO:0000313" key="2">
    <source>
        <dbReference type="EMBL" id="KAJ8312768.1"/>
    </source>
</evidence>
<dbReference type="SMART" id="SM00185">
    <property type="entry name" value="ARM"/>
    <property type="match status" value="4"/>
</dbReference>
<dbReference type="Pfam" id="PF24768">
    <property type="entry name" value="ARM_ARMC5"/>
    <property type="match status" value="2"/>
</dbReference>
<feature type="domain" description="ARMC5-like ARM-repeats" evidence="1">
    <location>
        <begin position="64"/>
        <end position="174"/>
    </location>
</feature>
<organism evidence="2 3">
    <name type="scientific">Tegillarca granosa</name>
    <name type="common">Malaysian cockle</name>
    <name type="synonym">Anadara granosa</name>
    <dbReference type="NCBI Taxonomy" id="220873"/>
    <lineage>
        <taxon>Eukaryota</taxon>
        <taxon>Metazoa</taxon>
        <taxon>Spiralia</taxon>
        <taxon>Lophotrochozoa</taxon>
        <taxon>Mollusca</taxon>
        <taxon>Bivalvia</taxon>
        <taxon>Autobranchia</taxon>
        <taxon>Pteriomorphia</taxon>
        <taxon>Arcoida</taxon>
        <taxon>Arcoidea</taxon>
        <taxon>Arcidae</taxon>
        <taxon>Tegillarca</taxon>
    </lineage>
</organism>
<dbReference type="PANTHER" id="PTHR23312:SF8">
    <property type="entry name" value="ARMADILLO REPEAT-CONTAINING PROTEIN 5"/>
    <property type="match status" value="1"/>
</dbReference>
<comment type="caution">
    <text evidence="2">The sequence shown here is derived from an EMBL/GenBank/DDBJ whole genome shotgun (WGS) entry which is preliminary data.</text>
</comment>
<gene>
    <name evidence="2" type="ORF">KUTeg_010141</name>
</gene>
<evidence type="ECO:0000313" key="3">
    <source>
        <dbReference type="Proteomes" id="UP001217089"/>
    </source>
</evidence>
<feature type="domain" description="ARMC5-like ARM-repeats" evidence="1">
    <location>
        <begin position="188"/>
        <end position="376"/>
    </location>
</feature>
<dbReference type="InterPro" id="IPR011989">
    <property type="entry name" value="ARM-like"/>
</dbReference>
<sequence length="560" mass="62687">MSDSKKKIIQKLGGSSARQIYNALVQIRTNIIKSKGGIEFLVAEGAIPKLIQLIGKSNCHIKGTIDIIFSILGNLCMNDGARKNVEQNRGISVIAEYFCECKTESIQNRSCRTLANLALSPSACEAIHQTEVTGKIVTLLKNTENKECQLTYCRAISNVLHHYPNALTMIKVQIACWESQNPIMNILLGRTLSQIEKLLNHDAVSAISKLLGCDDNEVKAVGLRALFELSKHGCSCQFANQVIGADIIKDMLNLSGSTDKTISHHAFSLIFKLIDQSEFRPPFGSAGGITLFINLLESDLEKGRKISVVNGLCLCSKEVVNRSKMRENGGLVKFLHFLQDNEMHIVHDRVISALLCYLYDDQSINILLENNVVSVLIGHLQRVAKFESYLEDVEMSTNDAIGEGAYREDMDEMNMGNEASYGMLMDLKKQPGLQLKIWKVADKNQQKNKMDPPVTEGMSLRVKVGLSLLHDLFIMANSPFGRGIIAHWFARKETAKKLQCAVCLLYITWYSGMQQFYFFKLKILDDLLQILLDRKPVGLYNITLNGLVFLGKNVEFERQT</sequence>
<name>A0ABQ9F5X5_TEGGR</name>
<dbReference type="InterPro" id="IPR016024">
    <property type="entry name" value="ARM-type_fold"/>
</dbReference>
<dbReference type="Gene3D" id="1.25.10.10">
    <property type="entry name" value="Leucine-rich Repeat Variant"/>
    <property type="match status" value="2"/>
</dbReference>
<dbReference type="InterPro" id="IPR000225">
    <property type="entry name" value="Armadillo"/>
</dbReference>
<evidence type="ECO:0000259" key="1">
    <source>
        <dbReference type="Pfam" id="PF24768"/>
    </source>
</evidence>
<dbReference type="SUPFAM" id="SSF48371">
    <property type="entry name" value="ARM repeat"/>
    <property type="match status" value="1"/>
</dbReference>
<dbReference type="Proteomes" id="UP001217089">
    <property type="component" value="Unassembled WGS sequence"/>
</dbReference>
<dbReference type="PANTHER" id="PTHR23312">
    <property type="entry name" value="ARMC5 ARMADILLO REPEAT-CONTAINING -RELATED"/>
    <property type="match status" value="1"/>
</dbReference>
<keyword evidence="3" id="KW-1185">Reference proteome</keyword>
<reference evidence="2 3" key="1">
    <citation type="submission" date="2022-12" db="EMBL/GenBank/DDBJ databases">
        <title>Chromosome-level genome of Tegillarca granosa.</title>
        <authorList>
            <person name="Kim J."/>
        </authorList>
    </citation>
    <scope>NUCLEOTIDE SEQUENCE [LARGE SCALE GENOMIC DNA]</scope>
    <source>
        <strain evidence="2">Teg-2019</strain>
        <tissue evidence="2">Adductor muscle</tissue>
    </source>
</reference>